<keyword evidence="3 10" id="KW-0813">Transport</keyword>
<dbReference type="Gene3D" id="1.50.40.10">
    <property type="entry name" value="Mitochondrial carrier domain"/>
    <property type="match status" value="1"/>
</dbReference>
<keyword evidence="5" id="KW-0677">Repeat</keyword>
<dbReference type="EMBL" id="JAFCIX010000242">
    <property type="protein sequence ID" value="KAH6596198.1"/>
    <property type="molecule type" value="Genomic_DNA"/>
</dbReference>
<keyword evidence="7 9" id="KW-0472">Membrane</keyword>
<dbReference type="PROSITE" id="PS50920">
    <property type="entry name" value="SOLCAR"/>
    <property type="match status" value="3"/>
</dbReference>
<dbReference type="Pfam" id="PF00153">
    <property type="entry name" value="Mito_carr"/>
    <property type="match status" value="3"/>
</dbReference>
<evidence type="ECO:0000256" key="8">
    <source>
        <dbReference type="ARBA" id="ARBA00023140"/>
    </source>
</evidence>
<evidence type="ECO:0000256" key="6">
    <source>
        <dbReference type="ARBA" id="ARBA00022989"/>
    </source>
</evidence>
<feature type="transmembrane region" description="Helical" evidence="11">
    <location>
        <begin position="202"/>
        <end position="223"/>
    </location>
</feature>
<evidence type="ECO:0000256" key="5">
    <source>
        <dbReference type="ARBA" id="ARBA00022737"/>
    </source>
</evidence>
<feature type="transmembrane region" description="Helical" evidence="11">
    <location>
        <begin position="6"/>
        <end position="26"/>
    </location>
</feature>
<evidence type="ECO:0000256" key="10">
    <source>
        <dbReference type="RuleBase" id="RU000488"/>
    </source>
</evidence>
<feature type="transmembrane region" description="Helical" evidence="11">
    <location>
        <begin position="160"/>
        <end position="182"/>
    </location>
</feature>
<feature type="repeat" description="Solcar" evidence="9">
    <location>
        <begin position="97"/>
        <end position="188"/>
    </location>
</feature>
<organism evidence="12 13">
    <name type="scientific">Batrachochytrium salamandrivorans</name>
    <dbReference type="NCBI Taxonomy" id="1357716"/>
    <lineage>
        <taxon>Eukaryota</taxon>
        <taxon>Fungi</taxon>
        <taxon>Fungi incertae sedis</taxon>
        <taxon>Chytridiomycota</taxon>
        <taxon>Chytridiomycota incertae sedis</taxon>
        <taxon>Chytridiomycetes</taxon>
        <taxon>Rhizophydiales</taxon>
        <taxon>Rhizophydiales incertae sedis</taxon>
        <taxon>Batrachochytrium</taxon>
    </lineage>
</organism>
<dbReference type="PANTHER" id="PTHR45939:SF5">
    <property type="entry name" value="PEROXISOMAL MEMBRANE PROTEIN PMP34"/>
    <property type="match status" value="1"/>
</dbReference>
<feature type="repeat" description="Solcar" evidence="9">
    <location>
        <begin position="197"/>
        <end position="286"/>
    </location>
</feature>
<keyword evidence="13" id="KW-1185">Reference proteome</keyword>
<evidence type="ECO:0008006" key="14">
    <source>
        <dbReference type="Google" id="ProtNLM"/>
    </source>
</evidence>
<name>A0ABQ8FD36_9FUNG</name>
<reference evidence="12 13" key="1">
    <citation type="submission" date="2021-02" db="EMBL/GenBank/DDBJ databases">
        <title>Variation within the Batrachochytrium salamandrivorans European outbreak.</title>
        <authorList>
            <person name="Kelly M."/>
            <person name="Pasmans F."/>
            <person name="Shea T.P."/>
            <person name="Munoz J.F."/>
            <person name="Carranza S."/>
            <person name="Cuomo C.A."/>
            <person name="Martel A."/>
        </authorList>
    </citation>
    <scope>NUCLEOTIDE SEQUENCE [LARGE SCALE GENOMIC DNA]</scope>
    <source>
        <strain evidence="12 13">AMFP18/2</strain>
    </source>
</reference>
<evidence type="ECO:0000256" key="3">
    <source>
        <dbReference type="ARBA" id="ARBA00022448"/>
    </source>
</evidence>
<dbReference type="InterPro" id="IPR023395">
    <property type="entry name" value="MCP_dom_sf"/>
</dbReference>
<comment type="caution">
    <text evidence="12">The sequence shown here is derived from an EMBL/GenBank/DDBJ whole genome shotgun (WGS) entry which is preliminary data.</text>
</comment>
<dbReference type="SUPFAM" id="SSF103506">
    <property type="entry name" value="Mitochondrial carrier"/>
    <property type="match status" value="1"/>
</dbReference>
<proteinExistence type="inferred from homology"/>
<evidence type="ECO:0000256" key="9">
    <source>
        <dbReference type="PROSITE-ProRule" id="PRU00282"/>
    </source>
</evidence>
<comment type="subcellular location">
    <subcellularLocation>
        <location evidence="1">Peroxisome membrane</location>
        <topology evidence="1">Multi-pass membrane protein</topology>
    </subcellularLocation>
</comment>
<feature type="repeat" description="Solcar" evidence="9">
    <location>
        <begin position="2"/>
        <end position="86"/>
    </location>
</feature>
<keyword evidence="4 9" id="KW-0812">Transmembrane</keyword>
<feature type="transmembrane region" description="Helical" evidence="11">
    <location>
        <begin position="58"/>
        <end position="79"/>
    </location>
</feature>
<accession>A0ABQ8FD36</accession>
<evidence type="ECO:0000256" key="1">
    <source>
        <dbReference type="ARBA" id="ARBA00004585"/>
    </source>
</evidence>
<gene>
    <name evidence="12" type="ORF">BASA50_005238</name>
</gene>
<feature type="transmembrane region" description="Helical" evidence="11">
    <location>
        <begin position="99"/>
        <end position="121"/>
    </location>
</feature>
<protein>
    <recommendedName>
        <fullName evidence="14">Mitochondrial carrier</fullName>
    </recommendedName>
</protein>
<evidence type="ECO:0000313" key="13">
    <source>
        <dbReference type="Proteomes" id="UP001648503"/>
    </source>
</evidence>
<dbReference type="Proteomes" id="UP001648503">
    <property type="component" value="Unassembled WGS sequence"/>
</dbReference>
<dbReference type="InterPro" id="IPR052217">
    <property type="entry name" value="Mito/Peroxisomal_Carrier"/>
</dbReference>
<keyword evidence="6 11" id="KW-1133">Transmembrane helix</keyword>
<evidence type="ECO:0000313" key="12">
    <source>
        <dbReference type="EMBL" id="KAH6596198.1"/>
    </source>
</evidence>
<evidence type="ECO:0000256" key="11">
    <source>
        <dbReference type="SAM" id="Phobius"/>
    </source>
</evidence>
<evidence type="ECO:0000256" key="7">
    <source>
        <dbReference type="ARBA" id="ARBA00023136"/>
    </source>
</evidence>
<dbReference type="InterPro" id="IPR018108">
    <property type="entry name" value="MCP_transmembrane"/>
</dbReference>
<keyword evidence="8" id="KW-0576">Peroxisome</keyword>
<evidence type="ECO:0000256" key="2">
    <source>
        <dbReference type="ARBA" id="ARBA00006375"/>
    </source>
</evidence>
<dbReference type="PANTHER" id="PTHR45939">
    <property type="entry name" value="PEROXISOMAL MEMBRANE PROTEIN PMP34-RELATED"/>
    <property type="match status" value="1"/>
</dbReference>
<comment type="similarity">
    <text evidence="2 10">Belongs to the mitochondrial carrier (TC 2.A.29) family.</text>
</comment>
<sequence>MSDNVVHAVAGAGGGMISMALTYPLIMVSTRSQVSKTARVCQHEAFAKIIKEEGIRGLYSGIKSAMFGIAVTQYIYYYWYELVKAKLEGFGGSQHTLTIAENMLTGALAGAATATITNPIWVINTRMLINRDTMEDKVPAKQSGTLEAARKIFREEGVMGFFRGLFPALVLVINPVIQFTVYERLRIWWEKRIGRSLHAFDFFVLGALSKLCATSITYPYIVVKSRMQLKQGSDAASRYTSVGDGIRKIIRAEGVVGLYKGIESKLLQSVLSAAFTFAFKEELFQSAMSLLVLLGVRATKSVN</sequence>
<evidence type="ECO:0000256" key="4">
    <source>
        <dbReference type="ARBA" id="ARBA00022692"/>
    </source>
</evidence>